<dbReference type="KEGG" id="adl:AURDEDRAFT_159305"/>
<feature type="signal peptide" evidence="2">
    <location>
        <begin position="1"/>
        <end position="20"/>
    </location>
</feature>
<proteinExistence type="predicted"/>
<dbReference type="EMBL" id="JH688519">
    <property type="protein sequence ID" value="EJD32974.1"/>
    <property type="molecule type" value="Genomic_DNA"/>
</dbReference>
<name>J0CRW5_AURST</name>
<feature type="region of interest" description="Disordered" evidence="1">
    <location>
        <begin position="59"/>
        <end position="94"/>
    </location>
</feature>
<organism evidence="3 4">
    <name type="scientific">Auricularia subglabra (strain TFB-10046 / SS5)</name>
    <name type="common">White-rot fungus</name>
    <name type="synonym">Auricularia delicata (strain TFB10046)</name>
    <dbReference type="NCBI Taxonomy" id="717982"/>
    <lineage>
        <taxon>Eukaryota</taxon>
        <taxon>Fungi</taxon>
        <taxon>Dikarya</taxon>
        <taxon>Basidiomycota</taxon>
        <taxon>Agaricomycotina</taxon>
        <taxon>Agaricomycetes</taxon>
        <taxon>Auriculariales</taxon>
        <taxon>Auriculariaceae</taxon>
        <taxon>Auricularia</taxon>
    </lineage>
</organism>
<keyword evidence="4" id="KW-1185">Reference proteome</keyword>
<dbReference type="InParanoid" id="J0CRW5"/>
<evidence type="ECO:0000313" key="4">
    <source>
        <dbReference type="Proteomes" id="UP000006514"/>
    </source>
</evidence>
<dbReference type="AlphaFoldDB" id="J0CRW5"/>
<evidence type="ECO:0000313" key="3">
    <source>
        <dbReference type="EMBL" id="EJD32974.1"/>
    </source>
</evidence>
<keyword evidence="2" id="KW-0732">Signal</keyword>
<evidence type="ECO:0000256" key="2">
    <source>
        <dbReference type="SAM" id="SignalP"/>
    </source>
</evidence>
<sequence>MRSSVSSLLFAAAFAAVATAHPIAHGDGAHVEARALPGEWFQDEAHPVNALFRRQLDLPKAGTPAPETPAPGTPAPETPAPESSRRTLSVPRQSASRINRRASLCSTRLVIENLWSWIVRFMAETLRWAQKTRRLLASSRAPPAGARAALVDGPTLPVDIRAVVI</sequence>
<dbReference type="KEGG" id="adl:AURDEDRAFT_177935"/>
<dbReference type="Proteomes" id="UP000006514">
    <property type="component" value="Unassembled WGS sequence"/>
</dbReference>
<reference evidence="4" key="1">
    <citation type="journal article" date="2012" name="Science">
        <title>The Paleozoic origin of enzymatic lignin decomposition reconstructed from 31 fungal genomes.</title>
        <authorList>
            <person name="Floudas D."/>
            <person name="Binder M."/>
            <person name="Riley R."/>
            <person name="Barry K."/>
            <person name="Blanchette R.A."/>
            <person name="Henrissat B."/>
            <person name="Martinez A.T."/>
            <person name="Otillar R."/>
            <person name="Spatafora J.W."/>
            <person name="Yadav J.S."/>
            <person name="Aerts A."/>
            <person name="Benoit I."/>
            <person name="Boyd A."/>
            <person name="Carlson A."/>
            <person name="Copeland A."/>
            <person name="Coutinho P.M."/>
            <person name="de Vries R.P."/>
            <person name="Ferreira P."/>
            <person name="Findley K."/>
            <person name="Foster B."/>
            <person name="Gaskell J."/>
            <person name="Glotzer D."/>
            <person name="Gorecki P."/>
            <person name="Heitman J."/>
            <person name="Hesse C."/>
            <person name="Hori C."/>
            <person name="Igarashi K."/>
            <person name="Jurgens J.A."/>
            <person name="Kallen N."/>
            <person name="Kersten P."/>
            <person name="Kohler A."/>
            <person name="Kuees U."/>
            <person name="Kumar T.K.A."/>
            <person name="Kuo A."/>
            <person name="LaButti K."/>
            <person name="Larrondo L.F."/>
            <person name="Lindquist E."/>
            <person name="Ling A."/>
            <person name="Lombard V."/>
            <person name="Lucas S."/>
            <person name="Lundell T."/>
            <person name="Martin R."/>
            <person name="McLaughlin D.J."/>
            <person name="Morgenstern I."/>
            <person name="Morin E."/>
            <person name="Murat C."/>
            <person name="Nagy L.G."/>
            <person name="Nolan M."/>
            <person name="Ohm R.A."/>
            <person name="Patyshakuliyeva A."/>
            <person name="Rokas A."/>
            <person name="Ruiz-Duenas F.J."/>
            <person name="Sabat G."/>
            <person name="Salamov A."/>
            <person name="Samejima M."/>
            <person name="Schmutz J."/>
            <person name="Slot J.C."/>
            <person name="St John F."/>
            <person name="Stenlid J."/>
            <person name="Sun H."/>
            <person name="Sun S."/>
            <person name="Syed K."/>
            <person name="Tsang A."/>
            <person name="Wiebenga A."/>
            <person name="Young D."/>
            <person name="Pisabarro A."/>
            <person name="Eastwood D.C."/>
            <person name="Martin F."/>
            <person name="Cullen D."/>
            <person name="Grigoriev I.V."/>
            <person name="Hibbett D.S."/>
        </authorList>
    </citation>
    <scope>NUCLEOTIDE SEQUENCE [LARGE SCALE GENOMIC DNA]</scope>
    <source>
        <strain evidence="4">TFB10046</strain>
    </source>
</reference>
<evidence type="ECO:0000256" key="1">
    <source>
        <dbReference type="SAM" id="MobiDB-lite"/>
    </source>
</evidence>
<accession>J0CRW5</accession>
<gene>
    <name evidence="3" type="ORF">AURDEDRAFT_177935</name>
</gene>
<feature type="compositionally biased region" description="Pro residues" evidence="1">
    <location>
        <begin position="66"/>
        <end position="79"/>
    </location>
</feature>
<protein>
    <submittedName>
        <fullName evidence="3">Uncharacterized protein</fullName>
    </submittedName>
</protein>
<feature type="chain" id="PRO_5003732477" evidence="2">
    <location>
        <begin position="21"/>
        <end position="165"/>
    </location>
</feature>